<evidence type="ECO:0000256" key="4">
    <source>
        <dbReference type="ARBA" id="ARBA00023315"/>
    </source>
</evidence>
<evidence type="ECO:0000256" key="6">
    <source>
        <dbReference type="RuleBase" id="RU004178"/>
    </source>
</evidence>
<feature type="domain" description="Glycylpeptide N-tetradecanoyltransferase C-terminal" evidence="8">
    <location>
        <begin position="199"/>
        <end position="343"/>
    </location>
</feature>
<evidence type="ECO:0000259" key="7">
    <source>
        <dbReference type="Pfam" id="PF01233"/>
    </source>
</evidence>
<dbReference type="Gene3D" id="3.40.630.170">
    <property type="match status" value="1"/>
</dbReference>
<dbReference type="EC" id="2.3.1.97" evidence="2"/>
<reference evidence="9" key="2">
    <citation type="journal article" date="2018" name="Nat. Commun.">
        <title>Tailed giant Tupanvirus possesses the most complete translational apparatus of the known virosphere.</title>
        <authorList>
            <person name="Abrahao J."/>
            <person name="Silva L."/>
            <person name="Silva L.S."/>
            <person name="Khalil J.Y.B."/>
            <person name="Rodrigues R."/>
            <person name="Arantes T."/>
            <person name="Assis F."/>
            <person name="Boratto P."/>
            <person name="Andrade M."/>
            <person name="Kroon E.G."/>
            <person name="Ribeiro B."/>
            <person name="Bergier I."/>
            <person name="Seligmann H."/>
            <person name="Ghigo E."/>
            <person name="Colson P."/>
            <person name="Levasseur A."/>
            <person name="Kroemer G."/>
            <person name="Raoult D."/>
            <person name="La Scola B."/>
        </authorList>
    </citation>
    <scope>NUCLEOTIDE SEQUENCE [LARGE SCALE GENOMIC DNA]</scope>
    <source>
        <strain evidence="9">Deep ocean</strain>
    </source>
</reference>
<dbReference type="InterPro" id="IPR022676">
    <property type="entry name" value="NMT_N"/>
</dbReference>
<dbReference type="GeneID" id="80516761"/>
<name>A0A6N1NES5_9VIRU</name>
<evidence type="ECO:0000256" key="5">
    <source>
        <dbReference type="ARBA" id="ARBA00031242"/>
    </source>
</evidence>
<dbReference type="PANTHER" id="PTHR11377:SF5">
    <property type="entry name" value="GLYCYLPEPTIDE N-TETRADECANOYLTRANSFERASE"/>
    <property type="match status" value="1"/>
</dbReference>
<keyword evidence="3" id="KW-0808">Transferase</keyword>
<reference evidence="9" key="1">
    <citation type="submission" date="2017-06" db="EMBL/GenBank/DDBJ databases">
        <authorList>
            <person name="Assis F.L."/>
            <person name="Abrahao J.S."/>
            <person name="Silva L."/>
            <person name="Khalil J.B."/>
            <person name="Rodrigues R."/>
            <person name="Silva L.S."/>
            <person name="Boratto P."/>
            <person name="Andrade M."/>
            <person name="Kroon E.G."/>
            <person name="Ribeiro B."/>
            <person name="Bergier I."/>
            <person name="Seligmann H."/>
            <person name="Ghigo E."/>
            <person name="Colson P."/>
            <person name="Levasseur A."/>
            <person name="Raoult D."/>
            <person name="Scola B.L."/>
        </authorList>
    </citation>
    <scope>NUCLEOTIDE SEQUENCE</scope>
    <source>
        <strain evidence="9">Deep ocean</strain>
    </source>
</reference>
<feature type="domain" description="Glycylpeptide N-tetradecanoyltransferase N-terminal" evidence="7">
    <location>
        <begin position="21"/>
        <end position="165"/>
    </location>
</feature>
<sequence length="354" mass="41006">MSYWIDQPLDTNTTETEIKIIKADISQKNINLPNGFAFKTLGISNLDDIYGLLNNHYIEDEQHIIRLSYSKDYLYWYLKYIPSGFIIGLTYKNKLVGMVTASFIDMIIYGKEIKVPYINLLCIQSKIRKLGLTPLLLDELKSRLCNIKITYALFTGTKKITKDFCTSKDYVIPINYPKLKEVGFLTEDLTPIPKLEENPLHLMAASDIESVVPKLNKHLSKFSVKPYFTNDSAHHFLLPKKNIVYSFVNRNKNGEVTDFISVYKNYLYCLEKNKVVSVAQLAFYFYDTMTLTQLVSYLLDKLPSYGIDQLVFRNTGENVDINITKFSTHGELYYFFYNVAIKETNSSNLCFYPF</sequence>
<organism evidence="9">
    <name type="scientific">Tupanvirus deep ocean</name>
    <dbReference type="NCBI Taxonomy" id="2126984"/>
    <lineage>
        <taxon>Viruses</taxon>
        <taxon>Varidnaviria</taxon>
        <taxon>Bamfordvirae</taxon>
        <taxon>Nucleocytoviricota</taxon>
        <taxon>Megaviricetes</taxon>
        <taxon>Imitervirales</taxon>
        <taxon>Mimiviridae</taxon>
        <taxon>Megamimivirinae</taxon>
        <taxon>Tupanvirus</taxon>
        <taxon>Tupanvirus altamarinense</taxon>
    </lineage>
</organism>
<accession>A0A6N1NES5</accession>
<evidence type="ECO:0000256" key="2">
    <source>
        <dbReference type="ARBA" id="ARBA00012923"/>
    </source>
</evidence>
<evidence type="ECO:0000256" key="3">
    <source>
        <dbReference type="ARBA" id="ARBA00022679"/>
    </source>
</evidence>
<dbReference type="RefSeq" id="YP_010780070.1">
    <property type="nucleotide sequence ID" value="NC_075038.1"/>
</dbReference>
<dbReference type="InterPro" id="IPR022677">
    <property type="entry name" value="NMT_C"/>
</dbReference>
<dbReference type="SUPFAM" id="SSF55729">
    <property type="entry name" value="Acyl-CoA N-acyltransferases (Nat)"/>
    <property type="match status" value="2"/>
</dbReference>
<dbReference type="Pfam" id="PF02799">
    <property type="entry name" value="NMT_C"/>
    <property type="match status" value="1"/>
</dbReference>
<proteinExistence type="inferred from homology"/>
<dbReference type="KEGG" id="vg:80516761"/>
<evidence type="ECO:0000256" key="1">
    <source>
        <dbReference type="ARBA" id="ARBA00009469"/>
    </source>
</evidence>
<dbReference type="EMBL" id="MF405918">
    <property type="protein sequence ID" value="QKU33470.1"/>
    <property type="molecule type" value="Genomic_DNA"/>
</dbReference>
<dbReference type="InterPro" id="IPR000903">
    <property type="entry name" value="NMT"/>
</dbReference>
<dbReference type="GO" id="GO:0004379">
    <property type="term" value="F:glycylpeptide N-tetradecanoyltransferase activity"/>
    <property type="evidence" value="ECO:0007669"/>
    <property type="project" value="UniProtKB-EC"/>
</dbReference>
<dbReference type="InterPro" id="IPR016181">
    <property type="entry name" value="Acyl_CoA_acyltransferase"/>
</dbReference>
<protein>
    <recommendedName>
        <fullName evidence="2">glycylpeptide N-tetradecanoyltransferase</fullName>
        <ecNumber evidence="2">2.3.1.97</ecNumber>
    </recommendedName>
    <alternativeName>
        <fullName evidence="5">Myristoyl-CoA:protein N-myristoyltransferase</fullName>
    </alternativeName>
</protein>
<evidence type="ECO:0000313" key="9">
    <source>
        <dbReference type="EMBL" id="QKU33470.1"/>
    </source>
</evidence>
<comment type="similarity">
    <text evidence="1 6">Belongs to the NMT family.</text>
</comment>
<evidence type="ECO:0000259" key="8">
    <source>
        <dbReference type="Pfam" id="PF02799"/>
    </source>
</evidence>
<keyword evidence="4" id="KW-0012">Acyltransferase</keyword>
<dbReference type="PANTHER" id="PTHR11377">
    <property type="entry name" value="N-MYRISTOYL TRANSFERASE"/>
    <property type="match status" value="1"/>
</dbReference>
<dbReference type="Pfam" id="PF01233">
    <property type="entry name" value="NMT"/>
    <property type="match status" value="1"/>
</dbReference>